<dbReference type="EMBL" id="MU863903">
    <property type="protein sequence ID" value="KAK4201782.1"/>
    <property type="molecule type" value="Genomic_DNA"/>
</dbReference>
<feature type="compositionally biased region" description="Basic and acidic residues" evidence="7">
    <location>
        <begin position="170"/>
        <end position="179"/>
    </location>
</feature>
<dbReference type="GO" id="GO:0032040">
    <property type="term" value="C:small-subunit processome"/>
    <property type="evidence" value="ECO:0007669"/>
    <property type="project" value="UniProtKB-UniRule"/>
</dbReference>
<reference evidence="8" key="2">
    <citation type="submission" date="2023-05" db="EMBL/GenBank/DDBJ databases">
        <authorList>
            <consortium name="Lawrence Berkeley National Laboratory"/>
            <person name="Steindorff A."/>
            <person name="Hensen N."/>
            <person name="Bonometti L."/>
            <person name="Westerberg I."/>
            <person name="Brannstrom I.O."/>
            <person name="Guillou S."/>
            <person name="Cros-Aarteil S."/>
            <person name="Calhoun S."/>
            <person name="Haridas S."/>
            <person name="Kuo A."/>
            <person name="Mondo S."/>
            <person name="Pangilinan J."/>
            <person name="Riley R."/>
            <person name="Labutti K."/>
            <person name="Andreopoulos B."/>
            <person name="Lipzen A."/>
            <person name="Chen C."/>
            <person name="Yanf M."/>
            <person name="Daum C."/>
            <person name="Ng V."/>
            <person name="Clum A."/>
            <person name="Ohm R."/>
            <person name="Martin F."/>
            <person name="Silar P."/>
            <person name="Natvig D."/>
            <person name="Lalanne C."/>
            <person name="Gautier V."/>
            <person name="Ament-Velasquez S.L."/>
            <person name="Kruys A."/>
            <person name="Hutchinson M.I."/>
            <person name="Powell A.J."/>
            <person name="Barry K."/>
            <person name="Miller A.N."/>
            <person name="Grigoriev I.V."/>
            <person name="Debuchy R."/>
            <person name="Gladieux P."/>
            <person name="Thoren M.H."/>
            <person name="Johannesson H."/>
        </authorList>
    </citation>
    <scope>NUCLEOTIDE SEQUENCE</scope>
    <source>
        <strain evidence="8">CBS 315.58</strain>
    </source>
</reference>
<evidence type="ECO:0000256" key="3">
    <source>
        <dbReference type="ARBA" id="ARBA00008105"/>
    </source>
</evidence>
<comment type="subunit">
    <text evidence="6">Component of the ribosomal small subunit (SSU) processome.</text>
</comment>
<evidence type="ECO:0000256" key="6">
    <source>
        <dbReference type="PIRNR" id="PIRNR015952"/>
    </source>
</evidence>
<evidence type="ECO:0000256" key="7">
    <source>
        <dbReference type="SAM" id="MobiDB-lite"/>
    </source>
</evidence>
<dbReference type="AlphaFoldDB" id="A0AAN6XNN4"/>
<feature type="compositionally biased region" description="Basic residues" evidence="7">
    <location>
        <begin position="242"/>
        <end position="253"/>
    </location>
</feature>
<protein>
    <recommendedName>
        <fullName evidence="6">U3 small nucleolar RNA-associated protein 11</fullName>
        <shortName evidence="6">U3 snoRNA-associated protein 11</shortName>
    </recommendedName>
</protein>
<proteinExistence type="inferred from homology"/>
<dbReference type="PIRSF" id="PIRSF015952">
    <property type="entry name" value="U3snoRNP11"/>
    <property type="match status" value="1"/>
</dbReference>
<dbReference type="Proteomes" id="UP001303160">
    <property type="component" value="Unassembled WGS sequence"/>
</dbReference>
<evidence type="ECO:0000256" key="4">
    <source>
        <dbReference type="ARBA" id="ARBA00022552"/>
    </source>
</evidence>
<comment type="similarity">
    <text evidence="3 6">Belongs to the UTP11 family.</text>
</comment>
<evidence type="ECO:0000256" key="1">
    <source>
        <dbReference type="ARBA" id="ARBA00004099"/>
    </source>
</evidence>
<dbReference type="Pfam" id="PF03998">
    <property type="entry name" value="Utp11"/>
    <property type="match status" value="1"/>
</dbReference>
<comment type="caution">
    <text evidence="8">The sequence shown here is derived from an EMBL/GenBank/DDBJ whole genome shotgun (WGS) entry which is preliminary data.</text>
</comment>
<dbReference type="PANTHER" id="PTHR12838">
    <property type="entry name" value="U3 SMALL NUCLEOLAR RNA-ASSOCIATED PROTEIN 11"/>
    <property type="match status" value="1"/>
</dbReference>
<name>A0AAN6XNN4_9PEZI</name>
<accession>A0AAN6XNN4</accession>
<comment type="subcellular location">
    <subcellularLocation>
        <location evidence="2 6">Nucleus</location>
        <location evidence="2 6">Nucleolus</location>
    </subcellularLocation>
</comment>
<feature type="region of interest" description="Disordered" evidence="7">
    <location>
        <begin position="170"/>
        <end position="195"/>
    </location>
</feature>
<sequence>MSSLRNSVQRRSHRERAQPLERTKLGLLEKKKDYQKRAKDYKKKQTVLKSLREKAAEKNEDEFYFGMMSRAGAGASTLTAGKGFDGTVQGNRGNKAMDVDLVRLLKTQDLGYVRTVRNIARKEVRQLEERWILAGGQEMDLLEEGSEDDEGLGRKTKKIVFFDGEGERRDVMERKREEEKGDSEEEGDDEERRRKELNLEKLAKKLREARKKLKALADAELELEVTQAKMAKTATSGGVTKSGKRMKVRERKR</sequence>
<evidence type="ECO:0000256" key="2">
    <source>
        <dbReference type="ARBA" id="ARBA00004604"/>
    </source>
</evidence>
<keyword evidence="4 6" id="KW-0698">rRNA processing</keyword>
<dbReference type="GO" id="GO:0006364">
    <property type="term" value="P:rRNA processing"/>
    <property type="evidence" value="ECO:0007669"/>
    <property type="project" value="UniProtKB-UniRule"/>
</dbReference>
<evidence type="ECO:0000313" key="9">
    <source>
        <dbReference type="Proteomes" id="UP001303160"/>
    </source>
</evidence>
<evidence type="ECO:0000256" key="5">
    <source>
        <dbReference type="ARBA" id="ARBA00023242"/>
    </source>
</evidence>
<evidence type="ECO:0000313" key="8">
    <source>
        <dbReference type="EMBL" id="KAK4201782.1"/>
    </source>
</evidence>
<feature type="region of interest" description="Disordered" evidence="7">
    <location>
        <begin position="228"/>
        <end position="253"/>
    </location>
</feature>
<feature type="compositionally biased region" description="Acidic residues" evidence="7">
    <location>
        <begin position="180"/>
        <end position="189"/>
    </location>
</feature>
<feature type="region of interest" description="Disordered" evidence="7">
    <location>
        <begin position="1"/>
        <end position="29"/>
    </location>
</feature>
<dbReference type="PANTHER" id="PTHR12838:SF0">
    <property type="entry name" value="U3 SMALL NUCLEOLAR RNA-ASSOCIATED PROTEIN 11-RELATED"/>
    <property type="match status" value="1"/>
</dbReference>
<gene>
    <name evidence="8" type="ORF">QBC40DRAFT_252705</name>
</gene>
<reference evidence="8" key="1">
    <citation type="journal article" date="2023" name="Mol. Phylogenet. Evol.">
        <title>Genome-scale phylogeny and comparative genomics of the fungal order Sordariales.</title>
        <authorList>
            <person name="Hensen N."/>
            <person name="Bonometti L."/>
            <person name="Westerberg I."/>
            <person name="Brannstrom I.O."/>
            <person name="Guillou S."/>
            <person name="Cros-Aarteil S."/>
            <person name="Calhoun S."/>
            <person name="Haridas S."/>
            <person name="Kuo A."/>
            <person name="Mondo S."/>
            <person name="Pangilinan J."/>
            <person name="Riley R."/>
            <person name="LaButti K."/>
            <person name="Andreopoulos B."/>
            <person name="Lipzen A."/>
            <person name="Chen C."/>
            <person name="Yan M."/>
            <person name="Daum C."/>
            <person name="Ng V."/>
            <person name="Clum A."/>
            <person name="Steindorff A."/>
            <person name="Ohm R.A."/>
            <person name="Martin F."/>
            <person name="Silar P."/>
            <person name="Natvig D.O."/>
            <person name="Lalanne C."/>
            <person name="Gautier V."/>
            <person name="Ament-Velasquez S.L."/>
            <person name="Kruys A."/>
            <person name="Hutchinson M.I."/>
            <person name="Powell A.J."/>
            <person name="Barry K."/>
            <person name="Miller A.N."/>
            <person name="Grigoriev I.V."/>
            <person name="Debuchy R."/>
            <person name="Gladieux P."/>
            <person name="Hiltunen Thoren M."/>
            <person name="Johannesson H."/>
        </authorList>
    </citation>
    <scope>NUCLEOTIDE SEQUENCE</scope>
    <source>
        <strain evidence="8">CBS 315.58</strain>
    </source>
</reference>
<comment type="function">
    <text evidence="1 6">Involved in nucleolar processing of pre-18S ribosomal RNA.</text>
</comment>
<dbReference type="InterPro" id="IPR007144">
    <property type="entry name" value="SSU_processome_Utp11"/>
</dbReference>
<organism evidence="8 9">
    <name type="scientific">Triangularia verruculosa</name>
    <dbReference type="NCBI Taxonomy" id="2587418"/>
    <lineage>
        <taxon>Eukaryota</taxon>
        <taxon>Fungi</taxon>
        <taxon>Dikarya</taxon>
        <taxon>Ascomycota</taxon>
        <taxon>Pezizomycotina</taxon>
        <taxon>Sordariomycetes</taxon>
        <taxon>Sordariomycetidae</taxon>
        <taxon>Sordariales</taxon>
        <taxon>Podosporaceae</taxon>
        <taxon>Triangularia</taxon>
    </lineage>
</organism>
<keyword evidence="5 6" id="KW-0539">Nucleus</keyword>
<keyword evidence="9" id="KW-1185">Reference proteome</keyword>
<feature type="compositionally biased region" description="Basic and acidic residues" evidence="7">
    <location>
        <begin position="15"/>
        <end position="29"/>
    </location>
</feature>